<feature type="region of interest" description="Disordered" evidence="9">
    <location>
        <begin position="535"/>
        <end position="558"/>
    </location>
</feature>
<keyword evidence="4" id="KW-0509">mRNA transport</keyword>
<accession>A0A7J0F801</accession>
<dbReference type="GO" id="GO:0000973">
    <property type="term" value="P:post-transcriptional tethering of RNA polymerase II gene DNA at nuclear periphery"/>
    <property type="evidence" value="ECO:0007669"/>
    <property type="project" value="TreeGrafter"/>
</dbReference>
<reference evidence="10 11" key="1">
    <citation type="submission" date="2019-07" db="EMBL/GenBank/DDBJ databases">
        <title>De Novo Assembly of kiwifruit Actinidia rufa.</title>
        <authorList>
            <person name="Sugita-Konishi S."/>
            <person name="Sato K."/>
            <person name="Mori E."/>
            <person name="Abe Y."/>
            <person name="Kisaki G."/>
            <person name="Hamano K."/>
            <person name="Suezawa K."/>
            <person name="Otani M."/>
            <person name="Fukuda T."/>
            <person name="Manabe T."/>
            <person name="Gomi K."/>
            <person name="Tabuchi M."/>
            <person name="Akimitsu K."/>
            <person name="Kataoka I."/>
        </authorList>
    </citation>
    <scope>NUCLEOTIDE SEQUENCE [LARGE SCALE GENOMIC DNA]</scope>
    <source>
        <strain evidence="11">cv. Fuchu</strain>
    </source>
</reference>
<evidence type="ECO:0000256" key="4">
    <source>
        <dbReference type="ARBA" id="ARBA00022816"/>
    </source>
</evidence>
<feature type="region of interest" description="Disordered" evidence="9">
    <location>
        <begin position="481"/>
        <end position="502"/>
    </location>
</feature>
<dbReference type="GO" id="GO:0003723">
    <property type="term" value="F:RNA binding"/>
    <property type="evidence" value="ECO:0007669"/>
    <property type="project" value="TreeGrafter"/>
</dbReference>
<dbReference type="GO" id="GO:0051028">
    <property type="term" value="P:mRNA transport"/>
    <property type="evidence" value="ECO:0007669"/>
    <property type="project" value="UniProtKB-KW"/>
</dbReference>
<name>A0A7J0F801_9ERIC</name>
<dbReference type="GO" id="GO:0034398">
    <property type="term" value="P:telomere tethering at nuclear periphery"/>
    <property type="evidence" value="ECO:0007669"/>
    <property type="project" value="TreeGrafter"/>
</dbReference>
<evidence type="ECO:0000256" key="8">
    <source>
        <dbReference type="ARBA" id="ARBA00023242"/>
    </source>
</evidence>
<sequence>MTSKFRSTNFGQSASDSQQRGGSRVAVYAATVEVVDGGNPGSTELKCQLKLQSISAMPIYKNKNFEELRWEDYQSGDKGIVEFVLALRLYSQSPLLLHIYLGSQLQIPSPQPLPIYLLPRNQPWLLQALDHHLLLHSIHQFLQPPPLQVLLSSHLQIPSLKALEHQLGPAVSSSPFQASSFTFGTTSSFTPSAFGTVSTSEFGARCSQPPPATSNSAIFGSSPSIFSFGSPFSANPSGATSSQPIFGTASAPVFEANNSTSLFGASSPSLFGNVTTQTPLFQSVAPSFVSNSTNGQSTFSFTPSIAPSFGPSNIFSTATTGQGNLFLSTQCKCPINQSSFDQTTPSTTAPPVQTAHSTGVPVGNFGQSVAGSYGFLGIATLPVWFAFGQPVPSPPSWITSGQRIASPATCCSSCNRQGAETVSPTSFGSTHFGQSPFGRQCGGSRAAVYTTTAHPEADIPIMSISAMPIYKNKNPEELRWEDYQSGDKGGPNPTGQSVGGINSGASATWPNLFIASSLTGQSASSPFLSPTSSIFSNQSASQRPTFTPAGFRTSSTPGSDSSVFAAPISASPFGPSSANPFSSSTPSNPFAPKHASTASAFSSSPFQPSSCPFTSSSSPFVFGTASASGSGANSSQPLFGASSSPLFGLSPTVFGSTSSLTSNPSGTCSQPKFGTASTPLFLDNSSPSLLGAPSSSVPFTFRLVPPNPVSTLLFGPTQSQSSQSVSPSFGHTNSVFGQSDFLFTPSIAPSFGQSNTPTSTTVNGCGGNLFSTTQSMFPTSPVGFDQTTRSTSTPFQPVQTVCNFGVSIADLFGLQGIAMLPGCFMMGIVKASDEHKLKITL</sequence>
<proteinExistence type="inferred from homology"/>
<dbReference type="FunFam" id="1.10.10.2360:FF:000001">
    <property type="entry name" value="Nuclear pore complex protein Nup98-Nup96"/>
    <property type="match status" value="1"/>
</dbReference>
<comment type="similarity">
    <text evidence="2">Belongs to the nucleoporin GLFG family.</text>
</comment>
<evidence type="ECO:0000313" key="11">
    <source>
        <dbReference type="Proteomes" id="UP000585474"/>
    </source>
</evidence>
<dbReference type="GO" id="GO:0006405">
    <property type="term" value="P:RNA export from nucleus"/>
    <property type="evidence" value="ECO:0007669"/>
    <property type="project" value="TreeGrafter"/>
</dbReference>
<dbReference type="PANTHER" id="PTHR23198:SF6">
    <property type="entry name" value="NUCLEAR PORE COMPLEX PROTEIN NUP98-NUP96"/>
    <property type="match status" value="1"/>
</dbReference>
<feature type="region of interest" description="Disordered" evidence="9">
    <location>
        <begin position="575"/>
        <end position="594"/>
    </location>
</feature>
<keyword evidence="11" id="KW-1185">Reference proteome</keyword>
<evidence type="ECO:0000256" key="2">
    <source>
        <dbReference type="ARBA" id="ARBA00008926"/>
    </source>
</evidence>
<evidence type="ECO:0000256" key="7">
    <source>
        <dbReference type="ARBA" id="ARBA00023132"/>
    </source>
</evidence>
<dbReference type="GO" id="GO:0044614">
    <property type="term" value="C:nuclear pore cytoplasmic filaments"/>
    <property type="evidence" value="ECO:0007669"/>
    <property type="project" value="TreeGrafter"/>
</dbReference>
<keyword evidence="3" id="KW-0813">Transport</keyword>
<organism evidence="10 11">
    <name type="scientific">Actinidia rufa</name>
    <dbReference type="NCBI Taxonomy" id="165716"/>
    <lineage>
        <taxon>Eukaryota</taxon>
        <taxon>Viridiplantae</taxon>
        <taxon>Streptophyta</taxon>
        <taxon>Embryophyta</taxon>
        <taxon>Tracheophyta</taxon>
        <taxon>Spermatophyta</taxon>
        <taxon>Magnoliopsida</taxon>
        <taxon>eudicotyledons</taxon>
        <taxon>Gunneridae</taxon>
        <taxon>Pentapetalae</taxon>
        <taxon>asterids</taxon>
        <taxon>Ericales</taxon>
        <taxon>Actinidiaceae</taxon>
        <taxon>Actinidia</taxon>
    </lineage>
</organism>
<dbReference type="Proteomes" id="UP000585474">
    <property type="component" value="Unassembled WGS sequence"/>
</dbReference>
<protein>
    <submittedName>
        <fullName evidence="10">Nucleoporin autopeptidase</fullName>
    </submittedName>
</protein>
<keyword evidence="7" id="KW-0906">Nuclear pore complex</keyword>
<keyword evidence="6" id="KW-0811">Translocation</keyword>
<evidence type="ECO:0000256" key="1">
    <source>
        <dbReference type="ARBA" id="ARBA00004567"/>
    </source>
</evidence>
<evidence type="ECO:0000256" key="3">
    <source>
        <dbReference type="ARBA" id="ARBA00022448"/>
    </source>
</evidence>
<evidence type="ECO:0000256" key="6">
    <source>
        <dbReference type="ARBA" id="ARBA00023010"/>
    </source>
</evidence>
<dbReference type="GO" id="GO:0008139">
    <property type="term" value="F:nuclear localization sequence binding"/>
    <property type="evidence" value="ECO:0007669"/>
    <property type="project" value="TreeGrafter"/>
</dbReference>
<evidence type="ECO:0000313" key="10">
    <source>
        <dbReference type="EMBL" id="GFY94349.1"/>
    </source>
</evidence>
<dbReference type="OrthoDB" id="3797628at2759"/>
<comment type="subcellular location">
    <subcellularLocation>
        <location evidence="1">Nucleus</location>
        <location evidence="1">Nuclear pore complex</location>
    </subcellularLocation>
</comment>
<evidence type="ECO:0000256" key="5">
    <source>
        <dbReference type="ARBA" id="ARBA00022927"/>
    </source>
</evidence>
<evidence type="ECO:0000256" key="9">
    <source>
        <dbReference type="SAM" id="MobiDB-lite"/>
    </source>
</evidence>
<dbReference type="EMBL" id="BJWL01000009">
    <property type="protein sequence ID" value="GFY94349.1"/>
    <property type="molecule type" value="Genomic_DNA"/>
</dbReference>
<dbReference type="PANTHER" id="PTHR23198">
    <property type="entry name" value="NUCLEOPORIN"/>
    <property type="match status" value="1"/>
</dbReference>
<dbReference type="InterPro" id="IPR037665">
    <property type="entry name" value="Nucleoporin_S59-like"/>
</dbReference>
<dbReference type="GO" id="GO:0017056">
    <property type="term" value="F:structural constituent of nuclear pore"/>
    <property type="evidence" value="ECO:0007669"/>
    <property type="project" value="TreeGrafter"/>
</dbReference>
<comment type="caution">
    <text evidence="10">The sequence shown here is derived from an EMBL/GenBank/DDBJ whole genome shotgun (WGS) entry which is preliminary data.</text>
</comment>
<keyword evidence="5" id="KW-0653">Protein transport</keyword>
<gene>
    <name evidence="10" type="ORF">Acr_09g0007950</name>
</gene>
<dbReference type="GO" id="GO:0006606">
    <property type="term" value="P:protein import into nucleus"/>
    <property type="evidence" value="ECO:0007669"/>
    <property type="project" value="TreeGrafter"/>
</dbReference>
<keyword evidence="8" id="KW-0539">Nucleus</keyword>
<dbReference type="AlphaFoldDB" id="A0A7J0F801"/>
<dbReference type="Gene3D" id="1.10.10.2360">
    <property type="match status" value="2"/>
</dbReference>